<feature type="compositionally biased region" description="Low complexity" evidence="1">
    <location>
        <begin position="299"/>
        <end position="310"/>
    </location>
</feature>
<reference evidence="2 3" key="1">
    <citation type="submission" date="2018-11" db="EMBL/GenBank/DDBJ databases">
        <authorList>
            <person name="Kleinhagauer T."/>
            <person name="Glaeser S.P."/>
            <person name="Spergser J."/>
            <person name="Ruckert C."/>
            <person name="Kaempfer P."/>
            <person name="Busse H.-J."/>
        </authorList>
    </citation>
    <scope>NUCLEOTIDE SEQUENCE [LARGE SCALE GENOMIC DNA]</scope>
    <source>
        <strain evidence="2 3">812CH</strain>
    </source>
</reference>
<evidence type="ECO:0000313" key="2">
    <source>
        <dbReference type="EMBL" id="AZA09352.1"/>
    </source>
</evidence>
<dbReference type="RefSeq" id="WP_123960284.1">
    <property type="nucleotide sequence ID" value="NZ_CP033898.1"/>
</dbReference>
<gene>
    <name evidence="2" type="primary">mctB</name>
    <name evidence="2" type="ORF">CPPEL_06170</name>
</gene>
<keyword evidence="3" id="KW-1185">Reference proteome</keyword>
<evidence type="ECO:0000256" key="1">
    <source>
        <dbReference type="SAM" id="MobiDB-lite"/>
    </source>
</evidence>
<organism evidence="2 3">
    <name type="scientific">Corynebacterium pseudopelargi</name>
    <dbReference type="NCBI Taxonomy" id="2080757"/>
    <lineage>
        <taxon>Bacteria</taxon>
        <taxon>Bacillati</taxon>
        <taxon>Actinomycetota</taxon>
        <taxon>Actinomycetes</taxon>
        <taxon>Mycobacteriales</taxon>
        <taxon>Corynebacteriaceae</taxon>
        <taxon>Corynebacterium</taxon>
    </lineage>
</organism>
<evidence type="ECO:0000313" key="3">
    <source>
        <dbReference type="Proteomes" id="UP000271426"/>
    </source>
</evidence>
<dbReference type="GO" id="GO:0016020">
    <property type="term" value="C:membrane"/>
    <property type="evidence" value="ECO:0007669"/>
    <property type="project" value="InterPro"/>
</dbReference>
<dbReference type="EMBL" id="CP033898">
    <property type="protein sequence ID" value="AZA09352.1"/>
    <property type="molecule type" value="Genomic_DNA"/>
</dbReference>
<dbReference type="AlphaFoldDB" id="A0A3G6IUJ1"/>
<sequence>MAGNKGRASAIIAGLGLGAALGLAAGTLVLAPNLAGDGSEAAGGLVAQRNDAEAEAKVAKAQAETADAFIEAIGDAAVQNQLEDKPILVLRAPGSSDEDYQDLKGLLDEAGAIDSGTIELTDSFFDQNGADGLKSIVTNSLPAGAQLSEDKLDAGTHAGEALAAALYLDADGKEKATTADRAIILKALKQDNYIEYKDGTILPAQGVVMLLDNSDNNDNGYRSNAESDFAQAMRAQGGPFVVAGGIYTAADGATIDQLRSKDLKDEVSTVDSVDRSFAQIATILALREQFDGEHGDYGAAESAEAASPSPTGAKKREGSEQASSENSPSSSAERSEAASTS</sequence>
<dbReference type="Pfam" id="PF11382">
    <property type="entry name" value="MctB"/>
    <property type="match status" value="1"/>
</dbReference>
<dbReference type="GO" id="GO:0055070">
    <property type="term" value="P:copper ion homeostasis"/>
    <property type="evidence" value="ECO:0007669"/>
    <property type="project" value="InterPro"/>
</dbReference>
<feature type="region of interest" description="Disordered" evidence="1">
    <location>
        <begin position="295"/>
        <end position="341"/>
    </location>
</feature>
<dbReference type="KEGG" id="cpso:CPPEL_06170"/>
<dbReference type="Proteomes" id="UP000271426">
    <property type="component" value="Chromosome"/>
</dbReference>
<accession>A0A3G6IUJ1</accession>
<proteinExistence type="predicted"/>
<feature type="compositionally biased region" description="Low complexity" evidence="1">
    <location>
        <begin position="320"/>
        <end position="341"/>
    </location>
</feature>
<protein>
    <submittedName>
        <fullName evidence="2">Copper transporter MctB</fullName>
    </submittedName>
</protein>
<name>A0A3G6IUJ1_9CORY</name>
<dbReference type="OrthoDB" id="4350157at2"/>
<dbReference type="InterPro" id="IPR021522">
    <property type="entry name" value="MctB"/>
</dbReference>